<keyword evidence="8 13" id="KW-1133">Transmembrane helix</keyword>
<evidence type="ECO:0000256" key="8">
    <source>
        <dbReference type="ARBA" id="ARBA00022989"/>
    </source>
</evidence>
<keyword evidence="7" id="KW-1278">Translocase</keyword>
<evidence type="ECO:0000256" key="6">
    <source>
        <dbReference type="ARBA" id="ARBA00022692"/>
    </source>
</evidence>
<keyword evidence="5" id="KW-1003">Cell membrane</keyword>
<dbReference type="Pfam" id="PF12270">
    <property type="entry name" value="Cyt_c_ox_IV"/>
    <property type="match status" value="1"/>
</dbReference>
<comment type="catalytic activity">
    <reaction evidence="12">
        <text>4 Fe(II)-[cytochrome c] + O2 + 8 H(+)(in) = 4 Fe(III)-[cytochrome c] + 2 H2O + 4 H(+)(out)</text>
        <dbReference type="Rhea" id="RHEA:11436"/>
        <dbReference type="Rhea" id="RHEA-COMP:10350"/>
        <dbReference type="Rhea" id="RHEA-COMP:14399"/>
        <dbReference type="ChEBI" id="CHEBI:15377"/>
        <dbReference type="ChEBI" id="CHEBI:15378"/>
        <dbReference type="ChEBI" id="CHEBI:15379"/>
        <dbReference type="ChEBI" id="CHEBI:29033"/>
        <dbReference type="ChEBI" id="CHEBI:29034"/>
        <dbReference type="EC" id="7.1.1.9"/>
    </reaction>
</comment>
<name>A0ABN3Q0W0_9ACTN</name>
<dbReference type="EMBL" id="BAAARJ010000005">
    <property type="protein sequence ID" value="GAA2606327.1"/>
    <property type="molecule type" value="Genomic_DNA"/>
</dbReference>
<dbReference type="Proteomes" id="UP001501447">
    <property type="component" value="Unassembled WGS sequence"/>
</dbReference>
<evidence type="ECO:0000313" key="14">
    <source>
        <dbReference type="EMBL" id="GAA2606327.1"/>
    </source>
</evidence>
<evidence type="ECO:0000313" key="15">
    <source>
        <dbReference type="Proteomes" id="UP001501447"/>
    </source>
</evidence>
<dbReference type="PIRSF" id="PIRSF017385">
    <property type="entry name" value="CtaF"/>
    <property type="match status" value="1"/>
</dbReference>
<evidence type="ECO:0000256" key="4">
    <source>
        <dbReference type="ARBA" id="ARBA00012949"/>
    </source>
</evidence>
<evidence type="ECO:0000256" key="1">
    <source>
        <dbReference type="ARBA" id="ARBA00002536"/>
    </source>
</evidence>
<evidence type="ECO:0000256" key="7">
    <source>
        <dbReference type="ARBA" id="ARBA00022967"/>
    </source>
</evidence>
<dbReference type="EC" id="7.1.1.9" evidence="4"/>
<comment type="subcellular location">
    <subcellularLocation>
        <location evidence="2">Cell membrane</location>
        <topology evidence="2">Multi-pass membrane protein</topology>
    </subcellularLocation>
</comment>
<keyword evidence="6 13" id="KW-0812">Transmembrane</keyword>
<dbReference type="RefSeq" id="WP_344564244.1">
    <property type="nucleotide sequence ID" value="NZ_BAAARJ010000005.1"/>
</dbReference>
<keyword evidence="9 13" id="KW-0472">Membrane</keyword>
<comment type="caution">
    <text evidence="14">The sequence shown here is derived from an EMBL/GenBank/DDBJ whole genome shotgun (WGS) entry which is preliminary data.</text>
</comment>
<evidence type="ECO:0000256" key="2">
    <source>
        <dbReference type="ARBA" id="ARBA00004651"/>
    </source>
</evidence>
<evidence type="ECO:0000256" key="9">
    <source>
        <dbReference type="ARBA" id="ARBA00023136"/>
    </source>
</evidence>
<evidence type="ECO:0000256" key="12">
    <source>
        <dbReference type="ARBA" id="ARBA00047816"/>
    </source>
</evidence>
<evidence type="ECO:0000256" key="13">
    <source>
        <dbReference type="SAM" id="Phobius"/>
    </source>
</evidence>
<dbReference type="InterPro" id="IPR021050">
    <property type="entry name" value="Cyt_c_oxidase_su4_actinobac"/>
</dbReference>
<evidence type="ECO:0000256" key="5">
    <source>
        <dbReference type="ARBA" id="ARBA00022475"/>
    </source>
</evidence>
<gene>
    <name evidence="14" type="ORF">GCM10009863_19780</name>
</gene>
<evidence type="ECO:0000256" key="11">
    <source>
        <dbReference type="ARBA" id="ARBA00031401"/>
    </source>
</evidence>
<organism evidence="14 15">
    <name type="scientific">Streptomyces axinellae</name>
    <dbReference type="NCBI Taxonomy" id="552788"/>
    <lineage>
        <taxon>Bacteria</taxon>
        <taxon>Bacillati</taxon>
        <taxon>Actinomycetota</taxon>
        <taxon>Actinomycetes</taxon>
        <taxon>Kitasatosporales</taxon>
        <taxon>Streptomycetaceae</taxon>
        <taxon>Streptomyces</taxon>
    </lineage>
</organism>
<accession>A0ABN3Q0W0</accession>
<feature type="transmembrane region" description="Helical" evidence="13">
    <location>
        <begin position="89"/>
        <end position="122"/>
    </location>
</feature>
<feature type="transmembrane region" description="Helical" evidence="13">
    <location>
        <begin position="32"/>
        <end position="54"/>
    </location>
</feature>
<evidence type="ECO:0000256" key="10">
    <source>
        <dbReference type="ARBA" id="ARBA00031366"/>
    </source>
</evidence>
<reference evidence="14 15" key="1">
    <citation type="journal article" date="2019" name="Int. J. Syst. Evol. Microbiol.">
        <title>The Global Catalogue of Microorganisms (GCM) 10K type strain sequencing project: providing services to taxonomists for standard genome sequencing and annotation.</title>
        <authorList>
            <consortium name="The Broad Institute Genomics Platform"/>
            <consortium name="The Broad Institute Genome Sequencing Center for Infectious Disease"/>
            <person name="Wu L."/>
            <person name="Ma J."/>
        </authorList>
    </citation>
    <scope>NUCLEOTIDE SEQUENCE [LARGE SCALE GENOMIC DNA]</scope>
    <source>
        <strain evidence="14 15">JCM 16373</strain>
    </source>
</reference>
<keyword evidence="15" id="KW-1185">Reference proteome</keyword>
<proteinExistence type="inferred from homology"/>
<protein>
    <recommendedName>
        <fullName evidence="4">cytochrome-c oxidase</fullName>
        <ecNumber evidence="4">7.1.1.9</ecNumber>
    </recommendedName>
    <alternativeName>
        <fullName evidence="11">Cytochrome aa3 subunit 4</fullName>
    </alternativeName>
    <alternativeName>
        <fullName evidence="10">Cytochrome c oxidase polypeptide IV</fullName>
    </alternativeName>
</protein>
<feature type="transmembrane region" description="Helical" evidence="13">
    <location>
        <begin position="6"/>
        <end position="25"/>
    </location>
</feature>
<evidence type="ECO:0000256" key="3">
    <source>
        <dbReference type="ARBA" id="ARBA00006870"/>
    </source>
</evidence>
<comment type="function">
    <text evidence="1">Part of cytochrome c oxidase, its function is unknown.</text>
</comment>
<comment type="similarity">
    <text evidence="3">Belongs to the cytochrome c oxidase bacterial subunit CtaF family.</text>
</comment>
<sequence length="129" mass="13427">MKTEAVIFSGVALFFGGVTVPYAVYSADPAGTAALVIACLMALLIAFFLAVQYLRGGRRPEDRRSGEISERGGPLDFFPPGSPWPPVTALGVTLAAAGVVLGLWLFLIGLGLTAGGVGGFAFQYARMDD</sequence>